<sequence length="106" mass="11574">MGMQMMMFVTLVVVVVVCMGVSCSSKMMVKIGELEAMEMDSEINKRILYGIEEKRYISYGALKNEAVPCSTPGAPYYNCHGGGSNPANTYSRGCEIITRCARDASP</sequence>
<keyword evidence="2" id="KW-1185">Reference proteome</keyword>
<gene>
    <name evidence="1" type="ORF">IHE45_05G158300</name>
</gene>
<evidence type="ECO:0000313" key="2">
    <source>
        <dbReference type="Proteomes" id="UP000827976"/>
    </source>
</evidence>
<organism evidence="1 2">
    <name type="scientific">Dioscorea alata</name>
    <name type="common">Purple yam</name>
    <dbReference type="NCBI Taxonomy" id="55571"/>
    <lineage>
        <taxon>Eukaryota</taxon>
        <taxon>Viridiplantae</taxon>
        <taxon>Streptophyta</taxon>
        <taxon>Embryophyta</taxon>
        <taxon>Tracheophyta</taxon>
        <taxon>Spermatophyta</taxon>
        <taxon>Magnoliopsida</taxon>
        <taxon>Liliopsida</taxon>
        <taxon>Dioscoreales</taxon>
        <taxon>Dioscoreaceae</taxon>
        <taxon>Dioscorea</taxon>
    </lineage>
</organism>
<protein>
    <submittedName>
        <fullName evidence="1">Rapid ALkalinization Factor protein</fullName>
    </submittedName>
</protein>
<evidence type="ECO:0000313" key="1">
    <source>
        <dbReference type="EMBL" id="KAH7683041.1"/>
    </source>
</evidence>
<name>A0ACB7W6H3_DIOAL</name>
<comment type="caution">
    <text evidence="1">The sequence shown here is derived from an EMBL/GenBank/DDBJ whole genome shotgun (WGS) entry which is preliminary data.</text>
</comment>
<dbReference type="EMBL" id="CM037015">
    <property type="protein sequence ID" value="KAH7683041.1"/>
    <property type="molecule type" value="Genomic_DNA"/>
</dbReference>
<dbReference type="Proteomes" id="UP000827976">
    <property type="component" value="Chromosome 5"/>
</dbReference>
<proteinExistence type="predicted"/>
<reference evidence="2" key="1">
    <citation type="journal article" date="2022" name="Nat. Commun.">
        <title>Chromosome evolution and the genetic basis of agronomically important traits in greater yam.</title>
        <authorList>
            <person name="Bredeson J.V."/>
            <person name="Lyons J.B."/>
            <person name="Oniyinde I.O."/>
            <person name="Okereke N.R."/>
            <person name="Kolade O."/>
            <person name="Nnabue I."/>
            <person name="Nwadili C.O."/>
            <person name="Hribova E."/>
            <person name="Parker M."/>
            <person name="Nwogha J."/>
            <person name="Shu S."/>
            <person name="Carlson J."/>
            <person name="Kariba R."/>
            <person name="Muthemba S."/>
            <person name="Knop K."/>
            <person name="Barton G.J."/>
            <person name="Sherwood A.V."/>
            <person name="Lopez-Montes A."/>
            <person name="Asiedu R."/>
            <person name="Jamnadass R."/>
            <person name="Muchugi A."/>
            <person name="Goodstein D."/>
            <person name="Egesi C.N."/>
            <person name="Featherston J."/>
            <person name="Asfaw A."/>
            <person name="Simpson G.G."/>
            <person name="Dolezel J."/>
            <person name="Hendre P.S."/>
            <person name="Van Deynze A."/>
            <person name="Kumar P.L."/>
            <person name="Obidiegwu J.E."/>
            <person name="Bhattacharjee R."/>
            <person name="Rokhsar D.S."/>
        </authorList>
    </citation>
    <scope>NUCLEOTIDE SEQUENCE [LARGE SCALE GENOMIC DNA]</scope>
    <source>
        <strain evidence="2">cv. TDa95/00328</strain>
    </source>
</reference>
<accession>A0ACB7W6H3</accession>